<dbReference type="EMBL" id="CHKL01000771">
    <property type="protein sequence ID" value="COX29003.1"/>
    <property type="molecule type" value="Genomic_DNA"/>
</dbReference>
<sequence length="350" mass="38447">MRGRYPIHQRVSRPWGGFGAGVRWTRHDLELVHGDRALAVHGTQAVRPGVAATDDDDLLALCGDRRLPVLIEDVISFLHPVGPRQKLHRLMDALQLAAGNRQLAPSGCATGQYDRIEISAQLFGANVDPDVDARPEFGSFGAHLVQTPIKMPLFHLEFRDAVTQQPADAVFALENGDGVTRPGELLGGGQTRRPRTHHSNRLPGQLPRRTWLHPSFVEGLVDDLQLDLLDRHRILVDAQHTRRLARSRAQPAGEVGEVVGGVQPFDCVAPAAPADQIVPFRDQVTQRTSVVTERNAAIHAAGRLLAQALVVEFLVDFPPVSQPQRDRPSLRQFPVGVFEEAARISHAQPP</sequence>
<name>A0A654TTB9_MYCTX</name>
<evidence type="ECO:0000313" key="3">
    <source>
        <dbReference type="EMBL" id="CFE67951.1"/>
    </source>
</evidence>
<evidence type="ECO:0000313" key="7">
    <source>
        <dbReference type="Proteomes" id="UP000048600"/>
    </source>
</evidence>
<reference evidence="5 6" key="1">
    <citation type="submission" date="2015-03" db="EMBL/GenBank/DDBJ databases">
        <authorList>
            <consortium name="Pathogen Informatics"/>
        </authorList>
    </citation>
    <scope>NUCLEOTIDE SEQUENCE [LARGE SCALE GENOMIC DNA]</scope>
    <source>
        <strain evidence="2 6">G09901357</strain>
        <strain evidence="3 5">H09601792</strain>
        <strain evidence="4 7">P00601463</strain>
    </source>
</reference>
<dbReference type="EMBL" id="CFOE01000781">
    <property type="protein sequence ID" value="CFE45777.1"/>
    <property type="molecule type" value="Genomic_DNA"/>
</dbReference>
<accession>A0A654TTB9</accession>
<protein>
    <submittedName>
        <fullName evidence="3">Uncharacterized protein</fullName>
    </submittedName>
</protein>
<dbReference type="AlphaFoldDB" id="A0A654TTB9"/>
<proteinExistence type="predicted"/>
<dbReference type="Proteomes" id="UP000048289">
    <property type="component" value="Unassembled WGS sequence"/>
</dbReference>
<gene>
    <name evidence="2" type="ORF">ERS007681_03910</name>
    <name evidence="3" type="ORF">ERS007688_03435</name>
    <name evidence="4" type="ORF">ERS007741_04132</name>
</gene>
<dbReference type="EMBL" id="CFOH01000743">
    <property type="protein sequence ID" value="CFE67951.1"/>
    <property type="molecule type" value="Genomic_DNA"/>
</dbReference>
<dbReference type="Proteomes" id="UP000046947">
    <property type="component" value="Unassembled WGS sequence"/>
</dbReference>
<organism evidence="3 5">
    <name type="scientific">Mycobacterium tuberculosis</name>
    <dbReference type="NCBI Taxonomy" id="1773"/>
    <lineage>
        <taxon>Bacteria</taxon>
        <taxon>Bacillati</taxon>
        <taxon>Actinomycetota</taxon>
        <taxon>Actinomycetes</taxon>
        <taxon>Mycobacteriales</taxon>
        <taxon>Mycobacteriaceae</taxon>
        <taxon>Mycobacterium</taxon>
        <taxon>Mycobacterium tuberculosis complex</taxon>
    </lineage>
</organism>
<dbReference type="Proteomes" id="UP000048600">
    <property type="component" value="Unassembled WGS sequence"/>
</dbReference>
<feature type="region of interest" description="Disordered" evidence="1">
    <location>
        <begin position="181"/>
        <end position="205"/>
    </location>
</feature>
<evidence type="ECO:0000313" key="5">
    <source>
        <dbReference type="Proteomes" id="UP000046947"/>
    </source>
</evidence>
<evidence type="ECO:0000313" key="6">
    <source>
        <dbReference type="Proteomes" id="UP000048289"/>
    </source>
</evidence>
<evidence type="ECO:0000313" key="4">
    <source>
        <dbReference type="EMBL" id="COX29003.1"/>
    </source>
</evidence>
<evidence type="ECO:0000313" key="2">
    <source>
        <dbReference type="EMBL" id="CFE45777.1"/>
    </source>
</evidence>
<evidence type="ECO:0000256" key="1">
    <source>
        <dbReference type="SAM" id="MobiDB-lite"/>
    </source>
</evidence>